<organism evidence="2 3">
    <name type="scientific">Trichococcus collinsii</name>
    <dbReference type="NCBI Taxonomy" id="157076"/>
    <lineage>
        <taxon>Bacteria</taxon>
        <taxon>Bacillati</taxon>
        <taxon>Bacillota</taxon>
        <taxon>Bacilli</taxon>
        <taxon>Lactobacillales</taxon>
        <taxon>Carnobacteriaceae</taxon>
        <taxon>Trichococcus</taxon>
    </lineage>
</organism>
<dbReference type="RefSeq" id="WP_086986844.1">
    <property type="nucleotide sequence ID" value="NZ_FJNA01000002.1"/>
</dbReference>
<dbReference type="EMBL" id="FNQH01000001">
    <property type="protein sequence ID" value="SDZ98927.1"/>
    <property type="molecule type" value="Genomic_DNA"/>
</dbReference>
<keyword evidence="1" id="KW-0812">Transmembrane</keyword>
<keyword evidence="3" id="KW-1185">Reference proteome</keyword>
<name>A0AB37ZXM5_9LACT</name>
<sequence>MSDFDEKLTSKEKMESVVEAGIGLIPYVGGAISSLYYGNKQELRFKRIESFLQTVSDEVGRHGIRLLDIEQHDKYKLISIIEETIEKIENETREEKIQMFKNYFINNLTHPVQEQFDEKRFFLDTLDTMSLLECELLKILQTQQSACLVNQFSKPDVDQYAIVGAVGRLKTFGYIKATSGQMHIGGGIDNSLNEFISISTFGQSFCNFCFG</sequence>
<evidence type="ECO:0000256" key="1">
    <source>
        <dbReference type="SAM" id="Phobius"/>
    </source>
</evidence>
<evidence type="ECO:0000313" key="3">
    <source>
        <dbReference type="Proteomes" id="UP000199042"/>
    </source>
</evidence>
<protein>
    <submittedName>
        <fullName evidence="2">Uncharacterized protein</fullName>
    </submittedName>
</protein>
<dbReference type="AlphaFoldDB" id="A0AB37ZXM5"/>
<proteinExistence type="predicted"/>
<evidence type="ECO:0000313" key="2">
    <source>
        <dbReference type="EMBL" id="SDZ98927.1"/>
    </source>
</evidence>
<dbReference type="Proteomes" id="UP000199042">
    <property type="component" value="Unassembled WGS sequence"/>
</dbReference>
<gene>
    <name evidence="2" type="ORF">SAMN04488525_101801</name>
</gene>
<reference evidence="2 3" key="1">
    <citation type="submission" date="2016-10" db="EMBL/GenBank/DDBJ databases">
        <authorList>
            <person name="Varghese N."/>
            <person name="Submissions S."/>
        </authorList>
    </citation>
    <scope>NUCLEOTIDE SEQUENCE [LARGE SCALE GENOMIC DNA]</scope>
    <source>
        <strain evidence="2 3">DSM 14526</strain>
    </source>
</reference>
<keyword evidence="1" id="KW-1133">Transmembrane helix</keyword>
<accession>A0AB37ZXM5</accession>
<keyword evidence="1" id="KW-0472">Membrane</keyword>
<comment type="caution">
    <text evidence="2">The sequence shown here is derived from an EMBL/GenBank/DDBJ whole genome shotgun (WGS) entry which is preliminary data.</text>
</comment>
<feature type="transmembrane region" description="Helical" evidence="1">
    <location>
        <begin position="20"/>
        <end position="38"/>
    </location>
</feature>